<sequence>MEETEKMIDESMSGSRMKSGRTSGGSKEDRLRRMDKEKESRGIVVELREIRKVMKELVGGEGRTRRGKQVEQSRRARYRSTVNGVGTAIEDRGSIYIDAAEW</sequence>
<feature type="region of interest" description="Disordered" evidence="1">
    <location>
        <begin position="1"/>
        <end position="38"/>
    </location>
</feature>
<evidence type="ECO:0000313" key="3">
    <source>
        <dbReference type="Proteomes" id="UP000000311"/>
    </source>
</evidence>
<accession>E2AMA9</accession>
<reference evidence="2 3" key="1">
    <citation type="journal article" date="2010" name="Science">
        <title>Genomic comparison of the ants Camponotus floridanus and Harpegnathos saltator.</title>
        <authorList>
            <person name="Bonasio R."/>
            <person name="Zhang G."/>
            <person name="Ye C."/>
            <person name="Mutti N.S."/>
            <person name="Fang X."/>
            <person name="Qin N."/>
            <person name="Donahue G."/>
            <person name="Yang P."/>
            <person name="Li Q."/>
            <person name="Li C."/>
            <person name="Zhang P."/>
            <person name="Huang Z."/>
            <person name="Berger S.L."/>
            <person name="Reinberg D."/>
            <person name="Wang J."/>
            <person name="Liebig J."/>
        </authorList>
    </citation>
    <scope>NUCLEOTIDE SEQUENCE [LARGE SCALE GENOMIC DNA]</scope>
    <source>
        <strain evidence="3">C129</strain>
    </source>
</reference>
<organism evidence="3">
    <name type="scientific">Camponotus floridanus</name>
    <name type="common">Florida carpenter ant</name>
    <dbReference type="NCBI Taxonomy" id="104421"/>
    <lineage>
        <taxon>Eukaryota</taxon>
        <taxon>Metazoa</taxon>
        <taxon>Ecdysozoa</taxon>
        <taxon>Arthropoda</taxon>
        <taxon>Hexapoda</taxon>
        <taxon>Insecta</taxon>
        <taxon>Pterygota</taxon>
        <taxon>Neoptera</taxon>
        <taxon>Endopterygota</taxon>
        <taxon>Hymenoptera</taxon>
        <taxon>Apocrita</taxon>
        <taxon>Aculeata</taxon>
        <taxon>Formicoidea</taxon>
        <taxon>Formicidae</taxon>
        <taxon>Formicinae</taxon>
        <taxon>Camponotus</taxon>
    </lineage>
</organism>
<proteinExistence type="predicted"/>
<name>E2AMA9_CAMFO</name>
<feature type="compositionally biased region" description="Basic and acidic residues" evidence="1">
    <location>
        <begin position="26"/>
        <end position="38"/>
    </location>
</feature>
<feature type="compositionally biased region" description="Polar residues" evidence="1">
    <location>
        <begin position="12"/>
        <end position="25"/>
    </location>
</feature>
<gene>
    <name evidence="2" type="ORF">EAG_15505</name>
</gene>
<dbReference type="AlphaFoldDB" id="E2AMA9"/>
<keyword evidence="3" id="KW-1185">Reference proteome</keyword>
<dbReference type="Proteomes" id="UP000000311">
    <property type="component" value="Unassembled WGS sequence"/>
</dbReference>
<protein>
    <submittedName>
        <fullName evidence="2">Uncharacterized protein</fullName>
    </submittedName>
</protein>
<dbReference type="InParanoid" id="E2AMA9"/>
<evidence type="ECO:0000313" key="2">
    <source>
        <dbReference type="EMBL" id="EFN65432.1"/>
    </source>
</evidence>
<evidence type="ECO:0000256" key="1">
    <source>
        <dbReference type="SAM" id="MobiDB-lite"/>
    </source>
</evidence>
<dbReference type="EMBL" id="GL440801">
    <property type="protein sequence ID" value="EFN65432.1"/>
    <property type="molecule type" value="Genomic_DNA"/>
</dbReference>